<dbReference type="PROSITE" id="PS51061">
    <property type="entry name" value="R3H"/>
    <property type="match status" value="1"/>
</dbReference>
<evidence type="ECO:0000313" key="5">
    <source>
        <dbReference type="EMBL" id="KAG6447238.1"/>
    </source>
</evidence>
<dbReference type="Pfam" id="PF01585">
    <property type="entry name" value="G-patch"/>
    <property type="match status" value="1"/>
</dbReference>
<protein>
    <recommendedName>
        <fullName evidence="7">NF-kappa-B-repressing factor</fullName>
    </recommendedName>
</protein>
<name>A0A921YWP4_MANSE</name>
<reference evidence="5" key="1">
    <citation type="journal article" date="2016" name="Insect Biochem. Mol. Biol.">
        <title>Multifaceted biological insights from a draft genome sequence of the tobacco hornworm moth, Manduca sexta.</title>
        <authorList>
            <person name="Kanost M.R."/>
            <person name="Arrese E.L."/>
            <person name="Cao X."/>
            <person name="Chen Y.R."/>
            <person name="Chellapilla S."/>
            <person name="Goldsmith M.R."/>
            <person name="Grosse-Wilde E."/>
            <person name="Heckel D.G."/>
            <person name="Herndon N."/>
            <person name="Jiang H."/>
            <person name="Papanicolaou A."/>
            <person name="Qu J."/>
            <person name="Soulages J.L."/>
            <person name="Vogel H."/>
            <person name="Walters J."/>
            <person name="Waterhouse R.M."/>
            <person name="Ahn S.J."/>
            <person name="Almeida F.C."/>
            <person name="An C."/>
            <person name="Aqrawi P."/>
            <person name="Bretschneider A."/>
            <person name="Bryant W.B."/>
            <person name="Bucks S."/>
            <person name="Chao H."/>
            <person name="Chevignon G."/>
            <person name="Christen J.M."/>
            <person name="Clarke D.F."/>
            <person name="Dittmer N.T."/>
            <person name="Ferguson L.C.F."/>
            <person name="Garavelou S."/>
            <person name="Gordon K.H.J."/>
            <person name="Gunaratna R.T."/>
            <person name="Han Y."/>
            <person name="Hauser F."/>
            <person name="He Y."/>
            <person name="Heidel-Fischer H."/>
            <person name="Hirsh A."/>
            <person name="Hu Y."/>
            <person name="Jiang H."/>
            <person name="Kalra D."/>
            <person name="Klinner C."/>
            <person name="Konig C."/>
            <person name="Kovar C."/>
            <person name="Kroll A.R."/>
            <person name="Kuwar S.S."/>
            <person name="Lee S.L."/>
            <person name="Lehman R."/>
            <person name="Li K."/>
            <person name="Li Z."/>
            <person name="Liang H."/>
            <person name="Lovelace S."/>
            <person name="Lu Z."/>
            <person name="Mansfield J.H."/>
            <person name="McCulloch K.J."/>
            <person name="Mathew T."/>
            <person name="Morton B."/>
            <person name="Muzny D.M."/>
            <person name="Neunemann D."/>
            <person name="Ongeri F."/>
            <person name="Pauchet Y."/>
            <person name="Pu L.L."/>
            <person name="Pyrousis I."/>
            <person name="Rao X.J."/>
            <person name="Redding A."/>
            <person name="Roesel C."/>
            <person name="Sanchez-Gracia A."/>
            <person name="Schaack S."/>
            <person name="Shukla A."/>
            <person name="Tetreau G."/>
            <person name="Wang Y."/>
            <person name="Xiong G.H."/>
            <person name="Traut W."/>
            <person name="Walsh T.K."/>
            <person name="Worley K.C."/>
            <person name="Wu D."/>
            <person name="Wu W."/>
            <person name="Wu Y.Q."/>
            <person name="Zhang X."/>
            <person name="Zou Z."/>
            <person name="Zucker H."/>
            <person name="Briscoe A.D."/>
            <person name="Burmester T."/>
            <person name="Clem R.J."/>
            <person name="Feyereisen R."/>
            <person name="Grimmelikhuijzen C.J.P."/>
            <person name="Hamodrakas S.J."/>
            <person name="Hansson B.S."/>
            <person name="Huguet E."/>
            <person name="Jermiin L.S."/>
            <person name="Lan Q."/>
            <person name="Lehman H.K."/>
            <person name="Lorenzen M."/>
            <person name="Merzendorfer H."/>
            <person name="Michalopoulos I."/>
            <person name="Morton D.B."/>
            <person name="Muthukrishnan S."/>
            <person name="Oakeshott J.G."/>
            <person name="Palmer W."/>
            <person name="Park Y."/>
            <person name="Passarelli A.L."/>
            <person name="Rozas J."/>
            <person name="Schwartz L.M."/>
            <person name="Smith W."/>
            <person name="Southgate A."/>
            <person name="Vilcinskas A."/>
            <person name="Vogt R."/>
            <person name="Wang P."/>
            <person name="Werren J."/>
            <person name="Yu X.Q."/>
            <person name="Zhou J.J."/>
            <person name="Brown S.J."/>
            <person name="Scherer S.E."/>
            <person name="Richards S."/>
            <person name="Blissard G.W."/>
        </authorList>
    </citation>
    <scope>NUCLEOTIDE SEQUENCE</scope>
</reference>
<accession>A0A921YWP4</accession>
<comment type="caution">
    <text evidence="5">The sequence shown here is derived from an EMBL/GenBank/DDBJ whole genome shotgun (WGS) entry which is preliminary data.</text>
</comment>
<proteinExistence type="predicted"/>
<feature type="region of interest" description="Disordered" evidence="1">
    <location>
        <begin position="156"/>
        <end position="177"/>
    </location>
</feature>
<feature type="compositionally biased region" description="Basic and acidic residues" evidence="1">
    <location>
        <begin position="167"/>
        <end position="177"/>
    </location>
</feature>
<dbReference type="SMART" id="SM00443">
    <property type="entry name" value="G_patch"/>
    <property type="match status" value="1"/>
</dbReference>
<feature type="domain" description="XRN2-binding (XTBD)" evidence="4">
    <location>
        <begin position="9"/>
        <end position="93"/>
    </location>
</feature>
<evidence type="ECO:0008006" key="7">
    <source>
        <dbReference type="Google" id="ProtNLM"/>
    </source>
</evidence>
<sequence>MSFNVDWDVDKYKEDHENDEQWNLRKAFMERWKHDYPEERLICLSRVLTNMEFLGCRYPPEVMHEVAGLSQEIAKSYRMSKKTKLQRAFVSASTMAEDRAKGIKRVRGVIEDKSPAKSAKIEFVPASKERDECVPKEKEGMINSENKSRIAFVPMGKASSTSPVPDDSGKDYQSDKEIPEKESIISKTIDRNYYLGDMMALKCLDVRYFKEPMFHTEYGRMVMLIRPWADKLWNIQASCQACNIPVNILYEDYWCTLKINGKEVARAKDYVKSEAKLAVGKTAWKVLREQMVCLLVKEQWIAHGDSRISVSKVSARTAAEDAFGTPVENNVAMKMMQMMGWKGGGLGADAQGIAEPIRPNLQMVNRAGLGSNSTDERQLRRAAHALMRRYIASDTLDLDLVFSSDFSKEERAVLHVCAKRAGLTSRSYGEKDKDRFLVVRKKLDPFSLVRAVVEKGGVTPKYQVFIPEALNSNN</sequence>
<dbReference type="Pfam" id="PF11952">
    <property type="entry name" value="XTBD"/>
    <property type="match status" value="1"/>
</dbReference>
<keyword evidence="6" id="KW-1185">Reference proteome</keyword>
<dbReference type="InterPro" id="IPR000467">
    <property type="entry name" value="G_patch_dom"/>
</dbReference>
<dbReference type="InterPro" id="IPR001374">
    <property type="entry name" value="R3H_dom"/>
</dbReference>
<feature type="domain" description="R3H" evidence="3">
    <location>
        <begin position="377"/>
        <end position="442"/>
    </location>
</feature>
<organism evidence="5 6">
    <name type="scientific">Manduca sexta</name>
    <name type="common">Tobacco hawkmoth</name>
    <name type="synonym">Tobacco hornworm</name>
    <dbReference type="NCBI Taxonomy" id="7130"/>
    <lineage>
        <taxon>Eukaryota</taxon>
        <taxon>Metazoa</taxon>
        <taxon>Ecdysozoa</taxon>
        <taxon>Arthropoda</taxon>
        <taxon>Hexapoda</taxon>
        <taxon>Insecta</taxon>
        <taxon>Pterygota</taxon>
        <taxon>Neoptera</taxon>
        <taxon>Endopterygota</taxon>
        <taxon>Lepidoptera</taxon>
        <taxon>Glossata</taxon>
        <taxon>Ditrysia</taxon>
        <taxon>Bombycoidea</taxon>
        <taxon>Sphingidae</taxon>
        <taxon>Sphinginae</taxon>
        <taxon>Sphingini</taxon>
        <taxon>Manduca</taxon>
    </lineage>
</organism>
<dbReference type="PROSITE" id="PS51827">
    <property type="entry name" value="XTBD"/>
    <property type="match status" value="1"/>
</dbReference>
<evidence type="ECO:0000259" key="2">
    <source>
        <dbReference type="PROSITE" id="PS50174"/>
    </source>
</evidence>
<evidence type="ECO:0000259" key="4">
    <source>
        <dbReference type="PROSITE" id="PS51827"/>
    </source>
</evidence>
<reference evidence="5" key="2">
    <citation type="submission" date="2020-12" db="EMBL/GenBank/DDBJ databases">
        <authorList>
            <person name="Kanost M."/>
        </authorList>
    </citation>
    <scope>NUCLEOTIDE SEQUENCE</scope>
</reference>
<dbReference type="GO" id="GO:0003676">
    <property type="term" value="F:nucleic acid binding"/>
    <property type="evidence" value="ECO:0007669"/>
    <property type="project" value="UniProtKB-UniRule"/>
</dbReference>
<dbReference type="EMBL" id="JH668342">
    <property type="protein sequence ID" value="KAG6447238.1"/>
    <property type="molecule type" value="Genomic_DNA"/>
</dbReference>
<feature type="domain" description="G-patch" evidence="2">
    <location>
        <begin position="328"/>
        <end position="374"/>
    </location>
</feature>
<evidence type="ECO:0000256" key="1">
    <source>
        <dbReference type="SAM" id="MobiDB-lite"/>
    </source>
</evidence>
<dbReference type="InterPro" id="IPR036867">
    <property type="entry name" value="R3H_dom_sf"/>
</dbReference>
<evidence type="ECO:0000313" key="6">
    <source>
        <dbReference type="Proteomes" id="UP000791440"/>
    </source>
</evidence>
<dbReference type="Gene3D" id="3.30.1370.50">
    <property type="entry name" value="R3H-like domain"/>
    <property type="match status" value="1"/>
</dbReference>
<dbReference type="PANTHER" id="PTHR48430:SF1">
    <property type="entry name" value="PARTNER OF XRN-2 PROTEIN 1"/>
    <property type="match status" value="1"/>
</dbReference>
<dbReference type="SUPFAM" id="SSF82708">
    <property type="entry name" value="R3H domain"/>
    <property type="match status" value="1"/>
</dbReference>
<evidence type="ECO:0000259" key="3">
    <source>
        <dbReference type="PROSITE" id="PS51061"/>
    </source>
</evidence>
<dbReference type="AlphaFoldDB" id="A0A921YWP4"/>
<dbReference type="Proteomes" id="UP000791440">
    <property type="component" value="Unassembled WGS sequence"/>
</dbReference>
<dbReference type="PROSITE" id="PS50174">
    <property type="entry name" value="G_PATCH"/>
    <property type="match status" value="1"/>
</dbReference>
<dbReference type="InterPro" id="IPR021859">
    <property type="entry name" value="XTBD"/>
</dbReference>
<gene>
    <name evidence="5" type="ORF">O3G_MSEX004866</name>
</gene>
<dbReference type="Pfam" id="PF01424">
    <property type="entry name" value="R3H"/>
    <property type="match status" value="1"/>
</dbReference>
<dbReference type="PANTHER" id="PTHR48430">
    <property type="entry name" value="PARTNER OF XRN-2 PROTEIN 1"/>
    <property type="match status" value="1"/>
</dbReference>